<dbReference type="OrthoDB" id="187854at2"/>
<dbReference type="STRING" id="331648.BST97_15335"/>
<dbReference type="Proteomes" id="UP000193431">
    <property type="component" value="Chromosome"/>
</dbReference>
<dbReference type="AlphaFoldDB" id="A0A1W6MP60"/>
<dbReference type="RefSeq" id="WP_085768051.1">
    <property type="nucleotide sequence ID" value="NZ_CP019344.1"/>
</dbReference>
<keyword evidence="2" id="KW-1185">Reference proteome</keyword>
<accession>A0A1W6MP60</accession>
<proteinExistence type="predicted"/>
<dbReference type="EMBL" id="CP019344">
    <property type="protein sequence ID" value="ARN79249.1"/>
    <property type="molecule type" value="Genomic_DNA"/>
</dbReference>
<reference evidence="1 2" key="1">
    <citation type="submission" date="2016-11" db="EMBL/GenBank/DDBJ databases">
        <title>Trade-off between light-utilization and light-protection in marine flavobacteria.</title>
        <authorList>
            <person name="Kumagai Y."/>
        </authorList>
    </citation>
    <scope>NUCLEOTIDE SEQUENCE [LARGE SCALE GENOMIC DNA]</scope>
    <source>
        <strain evidence="1 2">JCM 13191</strain>
    </source>
</reference>
<protein>
    <submittedName>
        <fullName evidence="1">Asparagine synthetase B</fullName>
    </submittedName>
</protein>
<evidence type="ECO:0000313" key="2">
    <source>
        <dbReference type="Proteomes" id="UP000193431"/>
    </source>
</evidence>
<dbReference type="Pfam" id="PF11138">
    <property type="entry name" value="DUF2911"/>
    <property type="match status" value="1"/>
</dbReference>
<evidence type="ECO:0000313" key="1">
    <source>
        <dbReference type="EMBL" id="ARN79249.1"/>
    </source>
</evidence>
<gene>
    <name evidence="1" type="ORF">BST97_15335</name>
</gene>
<organism evidence="1 2">
    <name type="scientific">Nonlabens spongiae</name>
    <dbReference type="NCBI Taxonomy" id="331648"/>
    <lineage>
        <taxon>Bacteria</taxon>
        <taxon>Pseudomonadati</taxon>
        <taxon>Bacteroidota</taxon>
        <taxon>Flavobacteriia</taxon>
        <taxon>Flavobacteriales</taxon>
        <taxon>Flavobacteriaceae</taxon>
        <taxon>Nonlabens</taxon>
    </lineage>
</organism>
<sequence length="179" mass="19969">MKWINSIALVIITLTQINAQDATLFANLDASPLDVVMARDDDNNAIARVIYSRPSKKDRVIFGELVPFGEVWRTGANEATEIAFYRDVIIAEQKVPAGAYSIYTIPKKDGWTFILNSQTTQWGTKYDASKNVLETEIDTLPPPSTIESFSISFAEMADEMVLFMGWDDVIAQVPIELAD</sequence>
<dbReference type="InterPro" id="IPR021314">
    <property type="entry name" value="DUF2911"/>
</dbReference>
<name>A0A1W6MP60_9FLAO</name>